<dbReference type="GO" id="GO:0005886">
    <property type="term" value="C:plasma membrane"/>
    <property type="evidence" value="ECO:0007669"/>
    <property type="project" value="UniProtKB-SubCell"/>
</dbReference>
<sequence>MISLNELWFILVAVLFVGFFFLEGFDFGVGMSTKFLARTDGERRVLINSIGPFWDANEVWLITAGGAMFAAFPNWYATLFSGYYTPLVFLLLALIGRGVAFEFRGKVKNEVWKKTWDWVIFIGSILPPLLLGVVFAGLLKGLPIDAKMEMNAGLFDMINGYTLVGGITVVVLCLVHGLMFTTLRTVGDLQVRARKLARVMMVPLAILLAVFGMMTYFMTDVFEVRGTILTVLAVIGLIAFLLAGFFMARKRDGWAFGMTGAVIILAIGSAFVGLFPRVMISSIDQAFNLTIHNAASGAYSLKVMSIVALALLPFVLGYQIWSYFVFHKRLHEKEHLEY</sequence>
<keyword evidence="9 12" id="KW-1133">Transmembrane helix</keyword>
<comment type="subcellular location">
    <subcellularLocation>
        <location evidence="1">Cell membrane</location>
        <topology evidence="1">Multi-pass membrane protein</topology>
    </subcellularLocation>
</comment>
<evidence type="ECO:0000256" key="6">
    <source>
        <dbReference type="ARBA" id="ARBA00022692"/>
    </source>
</evidence>
<dbReference type="GO" id="GO:0009055">
    <property type="term" value="F:electron transfer activity"/>
    <property type="evidence" value="ECO:0007669"/>
    <property type="project" value="TreeGrafter"/>
</dbReference>
<evidence type="ECO:0000256" key="1">
    <source>
        <dbReference type="ARBA" id="ARBA00004651"/>
    </source>
</evidence>
<evidence type="ECO:0000256" key="3">
    <source>
        <dbReference type="ARBA" id="ARBA00022448"/>
    </source>
</evidence>
<feature type="transmembrane region" description="Helical" evidence="12">
    <location>
        <begin position="83"/>
        <end position="103"/>
    </location>
</feature>
<dbReference type="EMBL" id="MSZX01000003">
    <property type="protein sequence ID" value="OPA79406.1"/>
    <property type="molecule type" value="Genomic_DNA"/>
</dbReference>
<evidence type="ECO:0000256" key="4">
    <source>
        <dbReference type="ARBA" id="ARBA00022475"/>
    </source>
</evidence>
<accession>A0A1T2XI76</accession>
<dbReference type="STRING" id="1324314.BVG16_10020"/>
<dbReference type="GO" id="GO:0016682">
    <property type="term" value="F:oxidoreductase activity, acting on diphenols and related substances as donors, oxygen as acceptor"/>
    <property type="evidence" value="ECO:0007669"/>
    <property type="project" value="TreeGrafter"/>
</dbReference>
<dbReference type="GO" id="GO:0046872">
    <property type="term" value="F:metal ion binding"/>
    <property type="evidence" value="ECO:0007669"/>
    <property type="project" value="UniProtKB-KW"/>
</dbReference>
<name>A0A1T2XI76_9BACL</name>
<evidence type="ECO:0000256" key="12">
    <source>
        <dbReference type="SAM" id="Phobius"/>
    </source>
</evidence>
<keyword evidence="3" id="KW-0813">Transport</keyword>
<keyword evidence="10" id="KW-0408">Iron</keyword>
<evidence type="ECO:0000256" key="8">
    <source>
        <dbReference type="ARBA" id="ARBA00022982"/>
    </source>
</evidence>
<evidence type="ECO:0000256" key="2">
    <source>
        <dbReference type="ARBA" id="ARBA00007543"/>
    </source>
</evidence>
<keyword evidence="11 12" id="KW-0472">Membrane</keyword>
<evidence type="ECO:0000256" key="9">
    <source>
        <dbReference type="ARBA" id="ARBA00022989"/>
    </source>
</evidence>
<feature type="transmembrane region" description="Helical" evidence="12">
    <location>
        <begin position="254"/>
        <end position="275"/>
    </location>
</feature>
<dbReference type="Pfam" id="PF02322">
    <property type="entry name" value="Cyt_bd_oxida_II"/>
    <property type="match status" value="1"/>
</dbReference>
<dbReference type="GO" id="GO:0019646">
    <property type="term" value="P:aerobic electron transport chain"/>
    <property type="evidence" value="ECO:0007669"/>
    <property type="project" value="TreeGrafter"/>
</dbReference>
<evidence type="ECO:0000256" key="5">
    <source>
        <dbReference type="ARBA" id="ARBA00022617"/>
    </source>
</evidence>
<evidence type="ECO:0000256" key="7">
    <source>
        <dbReference type="ARBA" id="ARBA00022723"/>
    </source>
</evidence>
<feature type="transmembrane region" description="Helical" evidence="12">
    <location>
        <begin position="6"/>
        <end position="25"/>
    </location>
</feature>
<proteinExistence type="inferred from homology"/>
<protein>
    <submittedName>
        <fullName evidence="13">Cytochrome d ubiquinol oxidase subunit II</fullName>
    </submittedName>
</protein>
<feature type="transmembrane region" description="Helical" evidence="12">
    <location>
        <begin position="224"/>
        <end position="247"/>
    </location>
</feature>
<feature type="transmembrane region" description="Helical" evidence="12">
    <location>
        <begin position="115"/>
        <end position="138"/>
    </location>
</feature>
<keyword evidence="4" id="KW-1003">Cell membrane</keyword>
<dbReference type="PANTHER" id="PTHR43141">
    <property type="entry name" value="CYTOCHROME BD2 SUBUNIT II"/>
    <property type="match status" value="1"/>
</dbReference>
<dbReference type="Proteomes" id="UP000190188">
    <property type="component" value="Unassembled WGS sequence"/>
</dbReference>
<comment type="similarity">
    <text evidence="2">Belongs to the cytochrome ubiquinol oxidase subunit 2 family.</text>
</comment>
<dbReference type="RefSeq" id="WP_078498407.1">
    <property type="nucleotide sequence ID" value="NZ_MSZX01000003.1"/>
</dbReference>
<dbReference type="AlphaFoldDB" id="A0A1T2XI76"/>
<comment type="caution">
    <text evidence="13">The sequence shown here is derived from an EMBL/GenBank/DDBJ whole genome shotgun (WGS) entry which is preliminary data.</text>
</comment>
<dbReference type="PANTHER" id="PTHR43141:SF5">
    <property type="entry name" value="CYTOCHROME BD-I UBIQUINOL OXIDASE SUBUNIT 2"/>
    <property type="match status" value="1"/>
</dbReference>
<dbReference type="PIRSF" id="PIRSF000267">
    <property type="entry name" value="Cyt_oxidse_sub2"/>
    <property type="match status" value="1"/>
</dbReference>
<keyword evidence="14" id="KW-1185">Reference proteome</keyword>
<feature type="transmembrane region" description="Helical" evidence="12">
    <location>
        <begin position="158"/>
        <end position="178"/>
    </location>
</feature>
<dbReference type="NCBIfam" id="TIGR00203">
    <property type="entry name" value="cydB"/>
    <property type="match status" value="1"/>
</dbReference>
<evidence type="ECO:0000313" key="14">
    <source>
        <dbReference type="Proteomes" id="UP000190188"/>
    </source>
</evidence>
<evidence type="ECO:0000313" key="13">
    <source>
        <dbReference type="EMBL" id="OPA79406.1"/>
    </source>
</evidence>
<keyword evidence="6 12" id="KW-0812">Transmembrane</keyword>
<feature type="transmembrane region" description="Helical" evidence="12">
    <location>
        <begin position="199"/>
        <end position="218"/>
    </location>
</feature>
<evidence type="ECO:0000256" key="10">
    <source>
        <dbReference type="ARBA" id="ARBA00023004"/>
    </source>
</evidence>
<dbReference type="OrthoDB" id="9776710at2"/>
<organism evidence="13 14">
    <name type="scientific">Paenibacillus selenitireducens</name>
    <dbReference type="NCBI Taxonomy" id="1324314"/>
    <lineage>
        <taxon>Bacteria</taxon>
        <taxon>Bacillati</taxon>
        <taxon>Bacillota</taxon>
        <taxon>Bacilli</taxon>
        <taxon>Bacillales</taxon>
        <taxon>Paenibacillaceae</taxon>
        <taxon>Paenibacillus</taxon>
    </lineage>
</organism>
<feature type="transmembrane region" description="Helical" evidence="12">
    <location>
        <begin position="303"/>
        <end position="326"/>
    </location>
</feature>
<gene>
    <name evidence="13" type="ORF">BVG16_10020</name>
</gene>
<keyword evidence="7" id="KW-0479">Metal-binding</keyword>
<reference evidence="13 14" key="1">
    <citation type="submission" date="2017-01" db="EMBL/GenBank/DDBJ databases">
        <title>Genome analysis of Paenibacillus selenitrireducens ES3-24.</title>
        <authorList>
            <person name="Xu D."/>
            <person name="Yao R."/>
            <person name="Zheng S."/>
        </authorList>
    </citation>
    <scope>NUCLEOTIDE SEQUENCE [LARGE SCALE GENOMIC DNA]</scope>
    <source>
        <strain evidence="13 14">ES3-24</strain>
    </source>
</reference>
<dbReference type="GO" id="GO:0070069">
    <property type="term" value="C:cytochrome complex"/>
    <property type="evidence" value="ECO:0007669"/>
    <property type="project" value="TreeGrafter"/>
</dbReference>
<evidence type="ECO:0000256" key="11">
    <source>
        <dbReference type="ARBA" id="ARBA00023136"/>
    </source>
</evidence>
<dbReference type="InterPro" id="IPR003317">
    <property type="entry name" value="Cyt-d_oxidase_su2"/>
</dbReference>
<keyword evidence="5" id="KW-0349">Heme</keyword>
<keyword evidence="8" id="KW-0249">Electron transport</keyword>